<dbReference type="PANTHER" id="PTHR10826:SF41">
    <property type="entry name" value="MITOCHONDRIAL GLYCOPROTEIN FAMILY PROTEIN"/>
    <property type="match status" value="1"/>
</dbReference>
<keyword evidence="2" id="KW-1185">Reference proteome</keyword>
<dbReference type="EMBL" id="VAHF01000012">
    <property type="protein sequence ID" value="TXG49845.1"/>
    <property type="molecule type" value="Genomic_DNA"/>
</dbReference>
<evidence type="ECO:0000313" key="2">
    <source>
        <dbReference type="Proteomes" id="UP000323000"/>
    </source>
</evidence>
<evidence type="ECO:0000313" key="1">
    <source>
        <dbReference type="EMBL" id="TXG49845.1"/>
    </source>
</evidence>
<dbReference type="Proteomes" id="UP000323000">
    <property type="component" value="Chromosome 12"/>
</dbReference>
<dbReference type="Gene3D" id="3.10.280.10">
    <property type="entry name" value="Mitochondrial glycoprotein"/>
    <property type="match status" value="1"/>
</dbReference>
<dbReference type="GO" id="GO:0005759">
    <property type="term" value="C:mitochondrial matrix"/>
    <property type="evidence" value="ECO:0007669"/>
    <property type="project" value="InterPro"/>
</dbReference>
<dbReference type="InterPro" id="IPR003428">
    <property type="entry name" value="MAM33"/>
</dbReference>
<name>A0A5C7GZB6_9ROSI</name>
<dbReference type="SUPFAM" id="SSF54529">
    <property type="entry name" value="Mitochondrial glycoprotein MAM33-like"/>
    <property type="match status" value="1"/>
</dbReference>
<organism evidence="1 2">
    <name type="scientific">Acer yangbiense</name>
    <dbReference type="NCBI Taxonomy" id="1000413"/>
    <lineage>
        <taxon>Eukaryota</taxon>
        <taxon>Viridiplantae</taxon>
        <taxon>Streptophyta</taxon>
        <taxon>Embryophyta</taxon>
        <taxon>Tracheophyta</taxon>
        <taxon>Spermatophyta</taxon>
        <taxon>Magnoliopsida</taxon>
        <taxon>eudicotyledons</taxon>
        <taxon>Gunneridae</taxon>
        <taxon>Pentapetalae</taxon>
        <taxon>rosids</taxon>
        <taxon>malvids</taxon>
        <taxon>Sapindales</taxon>
        <taxon>Sapindaceae</taxon>
        <taxon>Hippocastanoideae</taxon>
        <taxon>Acereae</taxon>
        <taxon>Acer</taxon>
    </lineage>
</organism>
<dbReference type="InterPro" id="IPR036561">
    <property type="entry name" value="MAM33_sf"/>
</dbReference>
<dbReference type="PANTHER" id="PTHR10826">
    <property type="entry name" value="COMPLEMENT COMPONENT 1"/>
    <property type="match status" value="1"/>
</dbReference>
<comment type="caution">
    <text evidence="1">The sequence shown here is derived from an EMBL/GenBank/DDBJ whole genome shotgun (WGS) entry which is preliminary data.</text>
</comment>
<sequence>MALSVIHSKSASSLVLTASRLTRVNINYHSAVFSASSHLNRKPTLGSFVPDFDFSSATETKKCSSINESLLQAIDLEIKRADHHVEETPNEFTLKIENSINGCNVVLIRKYQDELVEVSSTVDQFYESGKYFRPWPWLYVTISNNGGSSLMFDCFHTSDAILILRMVIIKSETSKDSANYLEDHEVKFNEYLDKNLEKAFYKYLEMRGIKPSIADFFIKWNINKNTKRKLALKKIKNFIEQLS</sequence>
<dbReference type="OrthoDB" id="278212at2759"/>
<dbReference type="AlphaFoldDB" id="A0A5C7GZB6"/>
<proteinExistence type="predicted"/>
<protein>
    <submittedName>
        <fullName evidence="1">Uncharacterized protein</fullName>
    </submittedName>
</protein>
<reference evidence="2" key="1">
    <citation type="journal article" date="2019" name="Gigascience">
        <title>De novo genome assembly of the endangered Acer yangbiense, a plant species with extremely small populations endemic to Yunnan Province, China.</title>
        <authorList>
            <person name="Yang J."/>
            <person name="Wariss H.M."/>
            <person name="Tao L."/>
            <person name="Zhang R."/>
            <person name="Yun Q."/>
            <person name="Hollingsworth P."/>
            <person name="Dao Z."/>
            <person name="Luo G."/>
            <person name="Guo H."/>
            <person name="Ma Y."/>
            <person name="Sun W."/>
        </authorList>
    </citation>
    <scope>NUCLEOTIDE SEQUENCE [LARGE SCALE GENOMIC DNA]</scope>
    <source>
        <strain evidence="2">cv. Malutang</strain>
    </source>
</reference>
<dbReference type="Pfam" id="PF02330">
    <property type="entry name" value="MAM33"/>
    <property type="match status" value="1"/>
</dbReference>
<gene>
    <name evidence="1" type="ORF">EZV62_025720</name>
</gene>
<accession>A0A5C7GZB6</accession>